<evidence type="ECO:0000313" key="3">
    <source>
        <dbReference type="Proteomes" id="UP000509597"/>
    </source>
</evidence>
<reference evidence="2 3" key="1">
    <citation type="submission" date="2020-07" db="EMBL/GenBank/DDBJ databases">
        <title>Complete genome sequence of Chitinibacter sp. 2T18.</title>
        <authorList>
            <person name="Bae J.-W."/>
            <person name="Choi J.-W."/>
        </authorList>
    </citation>
    <scope>NUCLEOTIDE SEQUENCE [LARGE SCALE GENOMIC DNA]</scope>
    <source>
        <strain evidence="2 3">2T18</strain>
    </source>
</reference>
<evidence type="ECO:0000259" key="1">
    <source>
        <dbReference type="Pfam" id="PF07589"/>
    </source>
</evidence>
<dbReference type="NCBIfam" id="TIGR02595">
    <property type="entry name" value="PEP_CTERM"/>
    <property type="match status" value="1"/>
</dbReference>
<dbReference type="Proteomes" id="UP000509597">
    <property type="component" value="Chromosome"/>
</dbReference>
<dbReference type="KEGG" id="chiz:HQ393_09495"/>
<accession>A0A7H9BMM8</accession>
<keyword evidence="3" id="KW-1185">Reference proteome</keyword>
<organism evidence="2 3">
    <name type="scientific">Chitinibacter bivalviorum</name>
    <dbReference type="NCBI Taxonomy" id="2739434"/>
    <lineage>
        <taxon>Bacteria</taxon>
        <taxon>Pseudomonadati</taxon>
        <taxon>Pseudomonadota</taxon>
        <taxon>Betaproteobacteria</taxon>
        <taxon>Neisseriales</taxon>
        <taxon>Chitinibacteraceae</taxon>
        <taxon>Chitinibacter</taxon>
    </lineage>
</organism>
<proteinExistence type="predicted"/>
<name>A0A7H9BMM8_9NEIS</name>
<gene>
    <name evidence="2" type="ORF">HQ393_09495</name>
</gene>
<dbReference type="EMBL" id="CP058627">
    <property type="protein sequence ID" value="QLG89893.1"/>
    <property type="molecule type" value="Genomic_DNA"/>
</dbReference>
<evidence type="ECO:0000313" key="2">
    <source>
        <dbReference type="EMBL" id="QLG89893.1"/>
    </source>
</evidence>
<sequence>MFSGTFQLNDKAKDVPNLPNFLNGSVNAYNSFDATLINKRNQRPVADIDMNSSFTGFNESVSMWNGTANYSTFGQTQHALSSDPTSFSFVIDASRFNKGNINLSINAGTWTQKIISETNGEEWRTISTAPVPEPETYALMGMGLVGLLAARRRKLAK</sequence>
<dbReference type="InterPro" id="IPR013424">
    <property type="entry name" value="Ice-binding_C"/>
</dbReference>
<feature type="domain" description="Ice-binding protein C-terminal" evidence="1">
    <location>
        <begin position="130"/>
        <end position="153"/>
    </location>
</feature>
<dbReference type="Pfam" id="PF07589">
    <property type="entry name" value="PEP-CTERM"/>
    <property type="match status" value="1"/>
</dbReference>
<protein>
    <submittedName>
        <fullName evidence="2">PEP-CTERM sorting domain-containing protein</fullName>
    </submittedName>
</protein>
<dbReference type="AlphaFoldDB" id="A0A7H9BMM8"/>